<dbReference type="SUPFAM" id="SSF81301">
    <property type="entry name" value="Nucleotidyltransferase"/>
    <property type="match status" value="1"/>
</dbReference>
<evidence type="ECO:0000259" key="8">
    <source>
        <dbReference type="SMART" id="SM00954"/>
    </source>
</evidence>
<keyword evidence="6" id="KW-0418">Kinase</keyword>
<dbReference type="STRING" id="349519.LCK_01174"/>
<sequence>MNKDGADEQVSIRLERGVVMEWERFFVPYQQAVTELKVKLRGLRDQYEKEGKNSPIEFVTGRVKSKSSIEEKIVRRHLEESRLALDLQDIAGVRIMTKYVEDVYTVVELLRDRTDFQILEERDYVMNAKPSGYRSYHIVIEYPVQMYGGEKKVLAEIQVRTIAMNVWATIEHDLRYKHGDELPAEMAEQLTILAEENFEWDQRVSEIRATE</sequence>
<keyword evidence="10" id="KW-1185">Reference proteome</keyword>
<dbReference type="SMART" id="SM00954">
    <property type="entry name" value="RelA_SpoT"/>
    <property type="match status" value="1"/>
</dbReference>
<dbReference type="SMR" id="B1MZP9"/>
<evidence type="ECO:0000256" key="6">
    <source>
        <dbReference type="ARBA" id="ARBA00022777"/>
    </source>
</evidence>
<keyword evidence="4 9" id="KW-0808">Transferase</keyword>
<dbReference type="KEGG" id="lci:LCK_01174"/>
<dbReference type="PANTHER" id="PTHR47837:SF1">
    <property type="entry name" value="GTP PYROPHOSPHOKINASE YJBM"/>
    <property type="match status" value="1"/>
</dbReference>
<dbReference type="FunFam" id="3.30.460.10:FF:000012">
    <property type="entry name" value="GTP pyrophosphokinase YjbM"/>
    <property type="match status" value="1"/>
</dbReference>
<dbReference type="CDD" id="cd05399">
    <property type="entry name" value="NT_Rel-Spo_like"/>
    <property type="match status" value="1"/>
</dbReference>
<dbReference type="HOGENOM" id="CLU_077095_2_1_9"/>
<evidence type="ECO:0000256" key="2">
    <source>
        <dbReference type="ARBA" id="ARBA00007476"/>
    </source>
</evidence>
<proteinExistence type="inferred from homology"/>
<dbReference type="InterPro" id="IPR007685">
    <property type="entry name" value="RelA_SpoT"/>
</dbReference>
<protein>
    <submittedName>
        <fullName evidence="9">GTP pyrophosphokinase</fullName>
        <ecNumber evidence="9">2.7.6.5</ecNumber>
    </submittedName>
</protein>
<dbReference type="PANTHER" id="PTHR47837">
    <property type="entry name" value="GTP PYROPHOSPHOKINASE YJBM"/>
    <property type="match status" value="1"/>
</dbReference>
<dbReference type="Gene3D" id="3.30.460.10">
    <property type="entry name" value="Beta Polymerase, domain 2"/>
    <property type="match status" value="1"/>
</dbReference>
<keyword evidence="5" id="KW-0547">Nucleotide-binding</keyword>
<dbReference type="GO" id="GO:0008728">
    <property type="term" value="F:GTP diphosphokinase activity"/>
    <property type="evidence" value="ECO:0007669"/>
    <property type="project" value="UniProtKB-EC"/>
</dbReference>
<dbReference type="eggNOG" id="COG2357">
    <property type="taxonomic scope" value="Bacteria"/>
</dbReference>
<comment type="similarity">
    <text evidence="2">Belongs to the RelA/SpoT family.</text>
</comment>
<gene>
    <name evidence="9" type="ordered locus">LCK_01174</name>
</gene>
<name>B1MZP9_LEUCK</name>
<keyword evidence="7" id="KW-0067">ATP-binding</keyword>
<comment type="subunit">
    <text evidence="3">Homotetramer.</text>
</comment>
<dbReference type="Proteomes" id="UP000002166">
    <property type="component" value="Chromosome"/>
</dbReference>
<evidence type="ECO:0000256" key="5">
    <source>
        <dbReference type="ARBA" id="ARBA00022741"/>
    </source>
</evidence>
<evidence type="ECO:0000256" key="3">
    <source>
        <dbReference type="ARBA" id="ARBA00011881"/>
    </source>
</evidence>
<reference evidence="9 10" key="1">
    <citation type="journal article" date="2008" name="J. Bacteriol.">
        <title>Complete genome sequence of Leuconostoc citreum KM20.</title>
        <authorList>
            <person name="Kim J.F."/>
            <person name="Jeong H."/>
            <person name="Lee J.-S."/>
            <person name="Choi S.-H."/>
            <person name="Ha M."/>
            <person name="Hur C.-G."/>
            <person name="Kim J.-S."/>
            <person name="Lee S."/>
            <person name="Park H.-S."/>
            <person name="Park Y.-H."/>
            <person name="Oh T.K."/>
        </authorList>
    </citation>
    <scope>NUCLEOTIDE SEQUENCE [LARGE SCALE GENOMIC DNA]</scope>
    <source>
        <strain evidence="9 10">KM20</strain>
    </source>
</reference>
<dbReference type="Gene3D" id="1.10.287.860">
    <property type="entry name" value="Nucleotidyltransferase"/>
    <property type="match status" value="1"/>
</dbReference>
<dbReference type="InterPro" id="IPR052366">
    <property type="entry name" value="GTP_Pyrophosphokinase"/>
</dbReference>
<dbReference type="EMBL" id="DQ489736">
    <property type="protein sequence ID" value="ACA83001.1"/>
    <property type="molecule type" value="Genomic_DNA"/>
</dbReference>
<dbReference type="Pfam" id="PF04607">
    <property type="entry name" value="RelA_SpoT"/>
    <property type="match status" value="1"/>
</dbReference>
<organism evidence="9 10">
    <name type="scientific">Leuconostoc citreum (strain KM20)</name>
    <dbReference type="NCBI Taxonomy" id="349519"/>
    <lineage>
        <taxon>Bacteria</taxon>
        <taxon>Bacillati</taxon>
        <taxon>Bacillota</taxon>
        <taxon>Bacilli</taxon>
        <taxon>Lactobacillales</taxon>
        <taxon>Lactobacillaceae</taxon>
        <taxon>Leuconostoc</taxon>
    </lineage>
</organism>
<dbReference type="InterPro" id="IPR043519">
    <property type="entry name" value="NT_sf"/>
</dbReference>
<dbReference type="GO" id="GO:0005524">
    <property type="term" value="F:ATP binding"/>
    <property type="evidence" value="ECO:0007669"/>
    <property type="project" value="UniProtKB-KW"/>
</dbReference>
<evidence type="ECO:0000313" key="10">
    <source>
        <dbReference type="Proteomes" id="UP000002166"/>
    </source>
</evidence>
<evidence type="ECO:0000256" key="1">
    <source>
        <dbReference type="ARBA" id="ARBA00004976"/>
    </source>
</evidence>
<accession>B1MZP9</accession>
<feature type="domain" description="RelA/SpoT" evidence="8">
    <location>
        <begin position="61"/>
        <end position="182"/>
    </location>
</feature>
<dbReference type="UniPathway" id="UPA00908">
    <property type="reaction ID" value="UER00884"/>
</dbReference>
<evidence type="ECO:0000313" key="9">
    <source>
        <dbReference type="EMBL" id="ACA83001.1"/>
    </source>
</evidence>
<evidence type="ECO:0000256" key="4">
    <source>
        <dbReference type="ARBA" id="ARBA00022679"/>
    </source>
</evidence>
<dbReference type="GO" id="GO:0015970">
    <property type="term" value="P:guanosine tetraphosphate biosynthetic process"/>
    <property type="evidence" value="ECO:0007669"/>
    <property type="project" value="UniProtKB-UniPathway"/>
</dbReference>
<dbReference type="AlphaFoldDB" id="B1MZP9"/>
<evidence type="ECO:0000256" key="7">
    <source>
        <dbReference type="ARBA" id="ARBA00022840"/>
    </source>
</evidence>
<comment type="pathway">
    <text evidence="1">Purine metabolism; ppGpp biosynthesis; ppGpp from GTP: step 1/2.</text>
</comment>
<dbReference type="GO" id="GO:0016301">
    <property type="term" value="F:kinase activity"/>
    <property type="evidence" value="ECO:0007669"/>
    <property type="project" value="UniProtKB-KW"/>
</dbReference>
<dbReference type="EC" id="2.7.6.5" evidence="9"/>